<dbReference type="EMBL" id="JAHQCW010000028">
    <property type="protein sequence ID" value="MBU9738055.1"/>
    <property type="molecule type" value="Genomic_DNA"/>
</dbReference>
<comment type="caution">
    <text evidence="4">The sequence shown here is derived from an EMBL/GenBank/DDBJ whole genome shotgun (WGS) entry which is preliminary data.</text>
</comment>
<sequence length="339" mass="35582">MTCNEKILGSLLGAAIGDTMGAPTEMRTKAQIAEKFGGYVTEILTPPSDTFARGAEAGFVTDDFSLAYFTAETILKNGGKIDEKTAVESLLCWAGHEEYYGKYVGPTTKASIKKLLGEETTATYPFLKYDCAKATNGSAMKIGAAALFSPGDVDKAIQDAITICLPTHANNLSLAGACAVAAGVAKAMEQGATLFDVVKAGLYGAKKGNELGSQVATVLAGPSVEKRIRLAVDLALKAETLDQAIEDIADYVGSGLMVYEAVPAAFGLMVAADGKPMDSICAGVNVGYDTDTTATMIGAMVGALHGVDGFRQDHLELIERKNQFDLRKMADAIEATYQK</sequence>
<dbReference type="Proteomes" id="UP000712157">
    <property type="component" value="Unassembled WGS sequence"/>
</dbReference>
<feature type="binding site" evidence="3">
    <location>
        <position position="289"/>
    </location>
    <ligand>
        <name>Mg(2+)</name>
        <dbReference type="ChEBI" id="CHEBI:18420"/>
        <label>1</label>
    </ligand>
</feature>
<evidence type="ECO:0000256" key="1">
    <source>
        <dbReference type="ARBA" id="ARBA00010702"/>
    </source>
</evidence>
<evidence type="ECO:0000313" key="5">
    <source>
        <dbReference type="Proteomes" id="UP000712157"/>
    </source>
</evidence>
<keyword evidence="3" id="KW-0479">Metal-binding</keyword>
<feature type="binding site" evidence="3">
    <location>
        <position position="63"/>
    </location>
    <ligand>
        <name>Mg(2+)</name>
        <dbReference type="ChEBI" id="CHEBI:18420"/>
        <label>1</label>
    </ligand>
</feature>
<dbReference type="Gene3D" id="1.10.4080.10">
    <property type="entry name" value="ADP-ribosylation/Crystallin J1"/>
    <property type="match status" value="1"/>
</dbReference>
<name>A0A949K3F5_9FIRM</name>
<gene>
    <name evidence="4" type="ORF">KTH89_16045</name>
</gene>
<dbReference type="InterPro" id="IPR005502">
    <property type="entry name" value="Ribosyl_crysJ1"/>
</dbReference>
<feature type="binding site" evidence="3">
    <location>
        <position position="292"/>
    </location>
    <ligand>
        <name>Mg(2+)</name>
        <dbReference type="ChEBI" id="CHEBI:18420"/>
        <label>1</label>
    </ligand>
</feature>
<dbReference type="InterPro" id="IPR050792">
    <property type="entry name" value="ADP-ribosylglycohydrolase"/>
</dbReference>
<keyword evidence="2" id="KW-0378">Hydrolase</keyword>
<comment type="cofactor">
    <cofactor evidence="3">
        <name>Mg(2+)</name>
        <dbReference type="ChEBI" id="CHEBI:18420"/>
    </cofactor>
    <text evidence="3">Binds 2 magnesium ions per subunit.</text>
</comment>
<reference evidence="4" key="1">
    <citation type="submission" date="2021-06" db="EMBL/GenBank/DDBJ databases">
        <title>Description of novel taxa of the family Lachnospiraceae.</title>
        <authorList>
            <person name="Chaplin A.V."/>
            <person name="Sokolova S.R."/>
            <person name="Pikina A.P."/>
            <person name="Korzhanova M."/>
            <person name="Belova V."/>
            <person name="Korostin D."/>
            <person name="Efimov B.A."/>
        </authorList>
    </citation>
    <scope>NUCLEOTIDE SEQUENCE</scope>
    <source>
        <strain evidence="4">ASD5720</strain>
    </source>
</reference>
<protein>
    <submittedName>
        <fullName evidence="4">ADP-ribosylglycohydrolase family protein</fullName>
    </submittedName>
</protein>
<accession>A0A949K3F5</accession>
<evidence type="ECO:0000256" key="2">
    <source>
        <dbReference type="ARBA" id="ARBA00022801"/>
    </source>
</evidence>
<dbReference type="PANTHER" id="PTHR16222:SF24">
    <property type="entry name" value="ADP-RIBOSYLHYDROLASE ARH3"/>
    <property type="match status" value="1"/>
</dbReference>
<dbReference type="PANTHER" id="PTHR16222">
    <property type="entry name" value="ADP-RIBOSYLGLYCOHYDROLASE"/>
    <property type="match status" value="1"/>
</dbReference>
<evidence type="ECO:0000256" key="3">
    <source>
        <dbReference type="PIRSR" id="PIRSR605502-1"/>
    </source>
</evidence>
<dbReference type="InterPro" id="IPR036705">
    <property type="entry name" value="Ribosyl_crysJ1_sf"/>
</dbReference>
<keyword evidence="5" id="KW-1185">Reference proteome</keyword>
<dbReference type="GO" id="GO:0016787">
    <property type="term" value="F:hydrolase activity"/>
    <property type="evidence" value="ECO:0007669"/>
    <property type="project" value="UniProtKB-KW"/>
</dbReference>
<feature type="binding site" evidence="3">
    <location>
        <position position="291"/>
    </location>
    <ligand>
        <name>Mg(2+)</name>
        <dbReference type="ChEBI" id="CHEBI:18420"/>
        <label>1</label>
    </ligand>
</feature>
<dbReference type="Pfam" id="PF03747">
    <property type="entry name" value="ADP_ribosyl_GH"/>
    <property type="match status" value="1"/>
</dbReference>
<proteinExistence type="inferred from homology"/>
<organism evidence="4 5">
    <name type="scientific">Diplocloster agilis</name>
    <dbReference type="NCBI Taxonomy" id="2850323"/>
    <lineage>
        <taxon>Bacteria</taxon>
        <taxon>Bacillati</taxon>
        <taxon>Bacillota</taxon>
        <taxon>Clostridia</taxon>
        <taxon>Lachnospirales</taxon>
        <taxon>Lachnospiraceae</taxon>
        <taxon>Diplocloster</taxon>
    </lineage>
</organism>
<feature type="binding site" evidence="3">
    <location>
        <position position="61"/>
    </location>
    <ligand>
        <name>Mg(2+)</name>
        <dbReference type="ChEBI" id="CHEBI:18420"/>
        <label>1</label>
    </ligand>
</feature>
<dbReference type="AlphaFoldDB" id="A0A949K3F5"/>
<feature type="binding site" evidence="3">
    <location>
        <position position="62"/>
    </location>
    <ligand>
        <name>Mg(2+)</name>
        <dbReference type="ChEBI" id="CHEBI:18420"/>
        <label>1</label>
    </ligand>
</feature>
<dbReference type="RefSeq" id="WP_238722364.1">
    <property type="nucleotide sequence ID" value="NZ_JAHQCW010000028.1"/>
</dbReference>
<keyword evidence="3" id="KW-0460">Magnesium</keyword>
<evidence type="ECO:0000313" key="4">
    <source>
        <dbReference type="EMBL" id="MBU9738055.1"/>
    </source>
</evidence>
<dbReference type="SUPFAM" id="SSF101478">
    <property type="entry name" value="ADP-ribosylglycohydrolase"/>
    <property type="match status" value="1"/>
</dbReference>
<dbReference type="GO" id="GO:0046872">
    <property type="term" value="F:metal ion binding"/>
    <property type="evidence" value="ECO:0007669"/>
    <property type="project" value="UniProtKB-KW"/>
</dbReference>
<comment type="similarity">
    <text evidence="1">Belongs to the ADP-ribosylglycohydrolase family.</text>
</comment>